<evidence type="ECO:0000313" key="2">
    <source>
        <dbReference type="Proteomes" id="UP001153678"/>
    </source>
</evidence>
<gene>
    <name evidence="1" type="ORF">FWILDA_LOCUS3586</name>
</gene>
<dbReference type="EMBL" id="CAMKVN010000486">
    <property type="protein sequence ID" value="CAI2168446.1"/>
    <property type="molecule type" value="Genomic_DNA"/>
</dbReference>
<dbReference type="AlphaFoldDB" id="A0A9W4SGQ5"/>
<evidence type="ECO:0000313" key="1">
    <source>
        <dbReference type="EMBL" id="CAI2168446.1"/>
    </source>
</evidence>
<sequence>EKDYDINILDRNTKNYEKEVDLTLGVVINNTEKLKYGSENKVFPVI</sequence>
<proteinExistence type="predicted"/>
<reference evidence="1" key="1">
    <citation type="submission" date="2022-08" db="EMBL/GenBank/DDBJ databases">
        <authorList>
            <person name="Kallberg Y."/>
            <person name="Tangrot J."/>
            <person name="Rosling A."/>
        </authorList>
    </citation>
    <scope>NUCLEOTIDE SEQUENCE</scope>
    <source>
        <strain evidence="1">Wild A</strain>
    </source>
</reference>
<organism evidence="1 2">
    <name type="scientific">Funneliformis geosporum</name>
    <dbReference type="NCBI Taxonomy" id="1117311"/>
    <lineage>
        <taxon>Eukaryota</taxon>
        <taxon>Fungi</taxon>
        <taxon>Fungi incertae sedis</taxon>
        <taxon>Mucoromycota</taxon>
        <taxon>Glomeromycotina</taxon>
        <taxon>Glomeromycetes</taxon>
        <taxon>Glomerales</taxon>
        <taxon>Glomeraceae</taxon>
        <taxon>Funneliformis</taxon>
    </lineage>
</organism>
<dbReference type="Proteomes" id="UP001153678">
    <property type="component" value="Unassembled WGS sequence"/>
</dbReference>
<keyword evidence="2" id="KW-1185">Reference proteome</keyword>
<feature type="non-terminal residue" evidence="1">
    <location>
        <position position="46"/>
    </location>
</feature>
<accession>A0A9W4SGQ5</accession>
<name>A0A9W4SGQ5_9GLOM</name>
<protein>
    <submittedName>
        <fullName evidence="1">3134_t:CDS:1</fullName>
    </submittedName>
</protein>
<comment type="caution">
    <text evidence="1">The sequence shown here is derived from an EMBL/GenBank/DDBJ whole genome shotgun (WGS) entry which is preliminary data.</text>
</comment>